<keyword evidence="3" id="KW-1185">Reference proteome</keyword>
<dbReference type="SUPFAM" id="SSF46785">
    <property type="entry name" value="Winged helix' DNA-binding domain"/>
    <property type="match status" value="1"/>
</dbReference>
<dbReference type="InterPro" id="IPR036388">
    <property type="entry name" value="WH-like_DNA-bd_sf"/>
</dbReference>
<dbReference type="Proteomes" id="UP001348492">
    <property type="component" value="Chromosome"/>
</dbReference>
<dbReference type="Pfam" id="PF02082">
    <property type="entry name" value="Rrf2"/>
    <property type="match status" value="1"/>
</dbReference>
<protein>
    <submittedName>
        <fullName evidence="2">HTH-type transcriptional regulator CymR</fullName>
    </submittedName>
</protein>
<dbReference type="PROSITE" id="PS51197">
    <property type="entry name" value="HTH_RRF2_2"/>
    <property type="match status" value="1"/>
</dbReference>
<dbReference type="InterPro" id="IPR036390">
    <property type="entry name" value="WH_DNA-bd_sf"/>
</dbReference>
<dbReference type="PANTHER" id="PTHR33221">
    <property type="entry name" value="WINGED HELIX-TURN-HELIX TRANSCRIPTIONAL REGULATOR, RRF2 FAMILY"/>
    <property type="match status" value="1"/>
</dbReference>
<dbReference type="NCBIfam" id="TIGR00738">
    <property type="entry name" value="rrf2_super"/>
    <property type="match status" value="1"/>
</dbReference>
<name>A0ABZ2EXS3_9FIRM</name>
<dbReference type="InterPro" id="IPR000944">
    <property type="entry name" value="Tscrpt_reg_Rrf2"/>
</dbReference>
<evidence type="ECO:0000256" key="1">
    <source>
        <dbReference type="ARBA" id="ARBA00023125"/>
    </source>
</evidence>
<evidence type="ECO:0000313" key="2">
    <source>
        <dbReference type="EMBL" id="WWD84413.1"/>
    </source>
</evidence>
<reference evidence="2 3" key="1">
    <citation type="journal article" date="2023" name="PLoS ONE">
        <title>Genome-based metabolic and phylogenomic analysis of three Terrisporobacter species.</title>
        <authorList>
            <person name="Boer T."/>
            <person name="Bengelsdorf F.R."/>
            <person name="Bomeke M."/>
            <person name="Daniel R."/>
            <person name="Poehlein A."/>
        </authorList>
    </citation>
    <scope>NUCLEOTIDE SEQUENCE [LARGE SCALE GENOMIC DNA]</scope>
    <source>
        <strain evidence="2 3">DSM 1288</strain>
    </source>
</reference>
<organism evidence="2 3">
    <name type="scientific">Terrisporobacter glycolicus ATCC 14880 = DSM 1288</name>
    <dbReference type="NCBI Taxonomy" id="1121315"/>
    <lineage>
        <taxon>Bacteria</taxon>
        <taxon>Bacillati</taxon>
        <taxon>Bacillota</taxon>
        <taxon>Clostridia</taxon>
        <taxon>Peptostreptococcales</taxon>
        <taxon>Peptostreptococcaceae</taxon>
        <taxon>Terrisporobacter</taxon>
    </lineage>
</organism>
<accession>A0ABZ2EXS3</accession>
<sequence length="153" mass="17062">MKLSTKGKYGLKAIFELSLHVNEGPMPLNMIASKQKIPEQYLEQIFSTLKKSKLITSVRGAQGGYLLNKAPNEVTVGDVLAILEGPVALSQCIIEEGVCENSNDCSTKLVWEKLKKGIEDVLNSITLQDMVDDYNKKNNIKEFDITELMNNKK</sequence>
<dbReference type="PANTHER" id="PTHR33221:SF5">
    <property type="entry name" value="HTH-TYPE TRANSCRIPTIONAL REGULATOR ISCR"/>
    <property type="match status" value="1"/>
</dbReference>
<dbReference type="RefSeq" id="WP_018589675.1">
    <property type="nucleotide sequence ID" value="NZ_CP117523.1"/>
</dbReference>
<keyword evidence="1" id="KW-0238">DNA-binding</keyword>
<proteinExistence type="predicted"/>
<gene>
    <name evidence="2" type="primary">cymR</name>
    <name evidence="2" type="ORF">TEGL_28450</name>
</gene>
<evidence type="ECO:0000313" key="3">
    <source>
        <dbReference type="Proteomes" id="UP001348492"/>
    </source>
</evidence>
<dbReference type="EMBL" id="CP117523">
    <property type="protein sequence ID" value="WWD84413.1"/>
    <property type="molecule type" value="Genomic_DNA"/>
</dbReference>
<dbReference type="Gene3D" id="1.10.10.10">
    <property type="entry name" value="Winged helix-like DNA-binding domain superfamily/Winged helix DNA-binding domain"/>
    <property type="match status" value="1"/>
</dbReference>